<dbReference type="EC" id="2.7.1.58" evidence="2"/>
<dbReference type="RefSeq" id="WP_182620631.1">
    <property type="nucleotide sequence ID" value="NZ_BAAATF010000001.1"/>
</dbReference>
<keyword evidence="2" id="KW-0418">Kinase</keyword>
<feature type="compositionally biased region" description="Basic and acidic residues" evidence="1">
    <location>
        <begin position="161"/>
        <end position="178"/>
    </location>
</feature>
<dbReference type="GO" id="GO:0034194">
    <property type="term" value="P:D-galactonate catabolic process"/>
    <property type="evidence" value="ECO:0007669"/>
    <property type="project" value="InterPro"/>
</dbReference>
<dbReference type="Pfam" id="PF05035">
    <property type="entry name" value="DGOK"/>
    <property type="match status" value="2"/>
</dbReference>
<evidence type="ECO:0000256" key="1">
    <source>
        <dbReference type="SAM" id="MobiDB-lite"/>
    </source>
</evidence>
<dbReference type="GO" id="GO:0008671">
    <property type="term" value="F:2-dehydro-3-deoxygalactonokinase activity"/>
    <property type="evidence" value="ECO:0007669"/>
    <property type="project" value="UniProtKB-EC"/>
</dbReference>
<dbReference type="Gene3D" id="3.30.420.300">
    <property type="entry name" value="2-keto-3-deoxy-galactonokinase, substrate binding domain"/>
    <property type="match status" value="1"/>
</dbReference>
<accession>A0A7W3PHA7</accession>
<feature type="region of interest" description="Disordered" evidence="1">
    <location>
        <begin position="155"/>
        <end position="178"/>
    </location>
</feature>
<protein>
    <submittedName>
        <fullName evidence="2">2-dehydro-3-deoxygalactonokinase</fullName>
        <ecNumber evidence="2">2.7.1.58</ecNumber>
    </submittedName>
</protein>
<dbReference type="InterPro" id="IPR042258">
    <property type="entry name" value="DGOK_N"/>
</dbReference>
<reference evidence="2 3" key="1">
    <citation type="submission" date="2020-07" db="EMBL/GenBank/DDBJ databases">
        <title>Sequencing the genomes of 1000 actinobacteria strains.</title>
        <authorList>
            <person name="Klenk H.-P."/>
        </authorList>
    </citation>
    <scope>NUCLEOTIDE SEQUENCE [LARGE SCALE GENOMIC DNA]</scope>
    <source>
        <strain evidence="2 3">DSM 44121</strain>
    </source>
</reference>
<evidence type="ECO:0000313" key="2">
    <source>
        <dbReference type="EMBL" id="MBA8811527.1"/>
    </source>
</evidence>
<name>A0A7W3PHA7_9MICO</name>
<evidence type="ECO:0000313" key="3">
    <source>
        <dbReference type="Proteomes" id="UP000540568"/>
    </source>
</evidence>
<gene>
    <name evidence="2" type="ORF">FHX71_005534</name>
</gene>
<proteinExistence type="predicted"/>
<comment type="caution">
    <text evidence="2">The sequence shown here is derived from an EMBL/GenBank/DDBJ whole genome shotgun (WGS) entry which is preliminary data.</text>
</comment>
<keyword evidence="2" id="KW-0808">Transferase</keyword>
<dbReference type="Proteomes" id="UP000540568">
    <property type="component" value="Unassembled WGS sequence"/>
</dbReference>
<keyword evidence="3" id="KW-1185">Reference proteome</keyword>
<dbReference type="Gene3D" id="3.30.420.310">
    <property type="entry name" value="2-keto-3-deoxy-galactonokinase, C-terminal domain"/>
    <property type="match status" value="1"/>
</dbReference>
<organism evidence="2 3">
    <name type="scientific">Promicromonospora sukumoe</name>
    <dbReference type="NCBI Taxonomy" id="88382"/>
    <lineage>
        <taxon>Bacteria</taxon>
        <taxon>Bacillati</taxon>
        <taxon>Actinomycetota</taxon>
        <taxon>Actinomycetes</taxon>
        <taxon>Micrococcales</taxon>
        <taxon>Promicromonosporaceae</taxon>
        <taxon>Promicromonospora</taxon>
    </lineage>
</organism>
<sequence length="354" mass="36811">MADDAPRRDAALVALDWGTTTFRAWLLDGTGAVLDEVRSADGALTLSARADSARARAAAFEATFARLCRSWLDEHPGIPVLCSGMAGSNLGWADAGYLDVPAELGGLAYRLTVVPAGDSVVHLVPGLRATGAHPDVIRGEEVQLVGALAATSTGRDAAATSDERDAAATSDERDAGTDRRRTVVLPGTHSKWVRLDGGCVAGFSTAMTGELYGLLLRDSILGRLAEGEAGPAASDTFTWGLEAEAGQGDERGLPALLFTARTLVLADRLAGTQVADYLSGLLIGAEVRHALRAEPADVVTLCGSPSTTDRYRVALERSGVMVRAVGEDAAAHGLWRVALDAGLASLDTPEEQLA</sequence>
<dbReference type="InterPro" id="IPR042257">
    <property type="entry name" value="DGOK_C"/>
</dbReference>
<dbReference type="AlphaFoldDB" id="A0A7W3PHA7"/>
<dbReference type="InterPro" id="IPR007729">
    <property type="entry name" value="DGOK"/>
</dbReference>
<dbReference type="EMBL" id="JACGWV010000003">
    <property type="protein sequence ID" value="MBA8811527.1"/>
    <property type="molecule type" value="Genomic_DNA"/>
</dbReference>